<feature type="region of interest" description="Disordered" evidence="1">
    <location>
        <begin position="24"/>
        <end position="79"/>
    </location>
</feature>
<reference evidence="3" key="1">
    <citation type="journal article" date="2023" name="Mol. Phylogenet. Evol.">
        <title>Genome-scale phylogeny and comparative genomics of the fungal order Sordariales.</title>
        <authorList>
            <person name="Hensen N."/>
            <person name="Bonometti L."/>
            <person name="Westerberg I."/>
            <person name="Brannstrom I.O."/>
            <person name="Guillou S."/>
            <person name="Cros-Aarteil S."/>
            <person name="Calhoun S."/>
            <person name="Haridas S."/>
            <person name="Kuo A."/>
            <person name="Mondo S."/>
            <person name="Pangilinan J."/>
            <person name="Riley R."/>
            <person name="LaButti K."/>
            <person name="Andreopoulos B."/>
            <person name="Lipzen A."/>
            <person name="Chen C."/>
            <person name="Yan M."/>
            <person name="Daum C."/>
            <person name="Ng V."/>
            <person name="Clum A."/>
            <person name="Steindorff A."/>
            <person name="Ohm R.A."/>
            <person name="Martin F."/>
            <person name="Silar P."/>
            <person name="Natvig D.O."/>
            <person name="Lalanne C."/>
            <person name="Gautier V."/>
            <person name="Ament-Velasquez S.L."/>
            <person name="Kruys A."/>
            <person name="Hutchinson M.I."/>
            <person name="Powell A.J."/>
            <person name="Barry K."/>
            <person name="Miller A.N."/>
            <person name="Grigoriev I.V."/>
            <person name="Debuchy R."/>
            <person name="Gladieux P."/>
            <person name="Hiltunen Thoren M."/>
            <person name="Johannesson H."/>
        </authorList>
    </citation>
    <scope>NUCLEOTIDE SEQUENCE</scope>
    <source>
        <strain evidence="3">CBS 118394</strain>
    </source>
</reference>
<dbReference type="Proteomes" id="UP001283341">
    <property type="component" value="Unassembled WGS sequence"/>
</dbReference>
<protein>
    <submittedName>
        <fullName evidence="3">Uncharacterized protein</fullName>
    </submittedName>
</protein>
<proteinExistence type="predicted"/>
<feature type="compositionally biased region" description="Low complexity" evidence="1">
    <location>
        <begin position="47"/>
        <end position="61"/>
    </location>
</feature>
<comment type="caution">
    <text evidence="3">The sequence shown here is derived from an EMBL/GenBank/DDBJ whole genome shotgun (WGS) entry which is preliminary data.</text>
</comment>
<accession>A0AAE0HZ50</accession>
<feature type="signal peptide" evidence="2">
    <location>
        <begin position="1"/>
        <end position="16"/>
    </location>
</feature>
<evidence type="ECO:0000313" key="4">
    <source>
        <dbReference type="Proteomes" id="UP001283341"/>
    </source>
</evidence>
<dbReference type="AlphaFoldDB" id="A0AAE0HZ50"/>
<dbReference type="EMBL" id="JAUEDM010000006">
    <property type="protein sequence ID" value="KAK3315564.1"/>
    <property type="molecule type" value="Genomic_DNA"/>
</dbReference>
<sequence>MKLLFLLTLFIGFALALESVGLEERQGRGTGKRTRKRTHRPKKADGAATARAPNRPRNAPADFKTGTGRASRKRSKSVLKKVPADMIDPGMRRRQESYEVLRHLRSRQSNAQDFFECSNSNPQPATADCEVVIDQVMDSNDELVVAASSCLVFSYKTCQGFFCSLCTALQTTTDFIGNQLDTVDALCLGNGQVGTIVGQDPPQWDAGFTYQGDSLPTYDVC</sequence>
<name>A0AAE0HZ50_9PEZI</name>
<keyword evidence="4" id="KW-1185">Reference proteome</keyword>
<reference evidence="3" key="2">
    <citation type="submission" date="2023-06" db="EMBL/GenBank/DDBJ databases">
        <authorList>
            <consortium name="Lawrence Berkeley National Laboratory"/>
            <person name="Haridas S."/>
            <person name="Hensen N."/>
            <person name="Bonometti L."/>
            <person name="Westerberg I."/>
            <person name="Brannstrom I.O."/>
            <person name="Guillou S."/>
            <person name="Cros-Aarteil S."/>
            <person name="Calhoun S."/>
            <person name="Kuo A."/>
            <person name="Mondo S."/>
            <person name="Pangilinan J."/>
            <person name="Riley R."/>
            <person name="Labutti K."/>
            <person name="Andreopoulos B."/>
            <person name="Lipzen A."/>
            <person name="Chen C."/>
            <person name="Yanf M."/>
            <person name="Daum C."/>
            <person name="Ng V."/>
            <person name="Clum A."/>
            <person name="Steindorff A."/>
            <person name="Ohm R."/>
            <person name="Martin F."/>
            <person name="Silar P."/>
            <person name="Natvig D."/>
            <person name="Lalanne C."/>
            <person name="Gautier V."/>
            <person name="Ament-Velasquez S.L."/>
            <person name="Kruys A."/>
            <person name="Hutchinson M.I."/>
            <person name="Powell A.J."/>
            <person name="Barry K."/>
            <person name="Miller A.N."/>
            <person name="Grigoriev I.V."/>
            <person name="Debuchy R."/>
            <person name="Gladieux P."/>
            <person name="Thoren M.H."/>
            <person name="Johannesson H."/>
        </authorList>
    </citation>
    <scope>NUCLEOTIDE SEQUENCE</scope>
    <source>
        <strain evidence="3">CBS 118394</strain>
    </source>
</reference>
<feature type="compositionally biased region" description="Basic residues" evidence="1">
    <location>
        <begin position="70"/>
        <end position="79"/>
    </location>
</feature>
<evidence type="ECO:0000256" key="1">
    <source>
        <dbReference type="SAM" id="MobiDB-lite"/>
    </source>
</evidence>
<organism evidence="3 4">
    <name type="scientific">Apodospora peruviana</name>
    <dbReference type="NCBI Taxonomy" id="516989"/>
    <lineage>
        <taxon>Eukaryota</taxon>
        <taxon>Fungi</taxon>
        <taxon>Dikarya</taxon>
        <taxon>Ascomycota</taxon>
        <taxon>Pezizomycotina</taxon>
        <taxon>Sordariomycetes</taxon>
        <taxon>Sordariomycetidae</taxon>
        <taxon>Sordariales</taxon>
        <taxon>Lasiosphaeriaceae</taxon>
        <taxon>Apodospora</taxon>
    </lineage>
</organism>
<keyword evidence="2" id="KW-0732">Signal</keyword>
<gene>
    <name evidence="3" type="ORF">B0H66DRAFT_606437</name>
</gene>
<evidence type="ECO:0000256" key="2">
    <source>
        <dbReference type="SAM" id="SignalP"/>
    </source>
</evidence>
<evidence type="ECO:0000313" key="3">
    <source>
        <dbReference type="EMBL" id="KAK3315564.1"/>
    </source>
</evidence>
<feature type="chain" id="PRO_5042087141" evidence="2">
    <location>
        <begin position="17"/>
        <end position="221"/>
    </location>
</feature>
<feature type="compositionally biased region" description="Basic residues" evidence="1">
    <location>
        <begin position="30"/>
        <end position="42"/>
    </location>
</feature>